<evidence type="ECO:0000313" key="1">
    <source>
        <dbReference type="EMBL" id="TKC33618.1"/>
    </source>
</evidence>
<dbReference type="Proteomes" id="UP000308365">
    <property type="component" value="Unassembled WGS sequence"/>
</dbReference>
<name>A0A4U1ECB8_MONMO</name>
<dbReference type="EMBL" id="RWIC01002592">
    <property type="protein sequence ID" value="TKC33618.1"/>
    <property type="molecule type" value="Genomic_DNA"/>
</dbReference>
<proteinExistence type="predicted"/>
<comment type="caution">
    <text evidence="1">The sequence shown here is derived from an EMBL/GenBank/DDBJ whole genome shotgun (WGS) entry which is preliminary data.</text>
</comment>
<evidence type="ECO:0000313" key="2">
    <source>
        <dbReference type="Proteomes" id="UP000308365"/>
    </source>
</evidence>
<sequence>MDYYSLLLMQRRNLYLPSM</sequence>
<reference evidence="2" key="1">
    <citation type="journal article" date="2019" name="IScience">
        <title>Narwhal Genome Reveals Long-Term Low Genetic Diversity despite Current Large Abundance Size.</title>
        <authorList>
            <person name="Westbury M.V."/>
            <person name="Petersen B."/>
            <person name="Garde E."/>
            <person name="Heide-Jorgensen M.P."/>
            <person name="Lorenzen E.D."/>
        </authorList>
    </citation>
    <scope>NUCLEOTIDE SEQUENCE [LARGE SCALE GENOMIC DNA]</scope>
</reference>
<accession>A0A4U1ECB8</accession>
<protein>
    <submittedName>
        <fullName evidence="1">Uncharacterized protein</fullName>
    </submittedName>
</protein>
<organism evidence="1 2">
    <name type="scientific">Monodon monoceros</name>
    <name type="common">Narwhal</name>
    <name type="synonym">Ceratodon monodon</name>
    <dbReference type="NCBI Taxonomy" id="40151"/>
    <lineage>
        <taxon>Eukaryota</taxon>
        <taxon>Metazoa</taxon>
        <taxon>Chordata</taxon>
        <taxon>Craniata</taxon>
        <taxon>Vertebrata</taxon>
        <taxon>Euteleostomi</taxon>
        <taxon>Mammalia</taxon>
        <taxon>Eutheria</taxon>
        <taxon>Laurasiatheria</taxon>
        <taxon>Artiodactyla</taxon>
        <taxon>Whippomorpha</taxon>
        <taxon>Cetacea</taxon>
        <taxon>Odontoceti</taxon>
        <taxon>Monodontidae</taxon>
        <taxon>Monodon</taxon>
    </lineage>
</organism>
<gene>
    <name evidence="1" type="ORF">EI555_002830</name>
</gene>
<dbReference type="AlphaFoldDB" id="A0A4U1ECB8"/>